<keyword evidence="2" id="KW-1185">Reference proteome</keyword>
<gene>
    <name evidence="1" type="ORF">K443DRAFT_104391</name>
</gene>
<accession>A0A0C9XKQ4</accession>
<reference evidence="1 2" key="1">
    <citation type="submission" date="2014-04" db="EMBL/GenBank/DDBJ databases">
        <authorList>
            <consortium name="DOE Joint Genome Institute"/>
            <person name="Kuo A."/>
            <person name="Kohler A."/>
            <person name="Nagy L.G."/>
            <person name="Floudas D."/>
            <person name="Copeland A."/>
            <person name="Barry K.W."/>
            <person name="Cichocki N."/>
            <person name="Veneault-Fourrey C."/>
            <person name="LaButti K."/>
            <person name="Lindquist E.A."/>
            <person name="Lipzen A."/>
            <person name="Lundell T."/>
            <person name="Morin E."/>
            <person name="Murat C."/>
            <person name="Sun H."/>
            <person name="Tunlid A."/>
            <person name="Henrissat B."/>
            <person name="Grigoriev I.V."/>
            <person name="Hibbett D.S."/>
            <person name="Martin F."/>
            <person name="Nordberg H.P."/>
            <person name="Cantor M.N."/>
            <person name="Hua S.X."/>
        </authorList>
    </citation>
    <scope>NUCLEOTIDE SEQUENCE [LARGE SCALE GENOMIC DNA]</scope>
    <source>
        <strain evidence="1 2">LaAM-08-1</strain>
    </source>
</reference>
<evidence type="ECO:0000313" key="1">
    <source>
        <dbReference type="EMBL" id="KIJ98171.1"/>
    </source>
</evidence>
<feature type="non-terminal residue" evidence="1">
    <location>
        <position position="279"/>
    </location>
</feature>
<proteinExistence type="predicted"/>
<sequence>MAPKESIAATSPSLEEALLKANALRPSISLTRPNNVFAGEKLDKLKSNYKKWNKDMTHYLAINGLLSYVLGEKSKPSPSSEPRAHENWIENDRFAYTAITMNVSDENEAELDMAKGAKVAWDTLRERHQNEGPVRQVDLLHTALNVKCKKGTPLPQTCHKICNAVDQAFTMGDFTVDLFHCIAIINTLEDFPHIRSSILRDLRASTKEKEYTSKDIRHYLESEETLHSATKSFSMSDITLTAHTKSPNIPTCSNCKRQGHSNLYCISPGGGMAGKTIQE</sequence>
<protein>
    <submittedName>
        <fullName evidence="1">Uncharacterized protein</fullName>
    </submittedName>
</protein>
<name>A0A0C9XKQ4_9AGAR</name>
<dbReference type="AlphaFoldDB" id="A0A0C9XKQ4"/>
<dbReference type="Pfam" id="PF14223">
    <property type="entry name" value="Retrotran_gag_2"/>
    <property type="match status" value="1"/>
</dbReference>
<organism evidence="1 2">
    <name type="scientific">Laccaria amethystina LaAM-08-1</name>
    <dbReference type="NCBI Taxonomy" id="1095629"/>
    <lineage>
        <taxon>Eukaryota</taxon>
        <taxon>Fungi</taxon>
        <taxon>Dikarya</taxon>
        <taxon>Basidiomycota</taxon>
        <taxon>Agaricomycotina</taxon>
        <taxon>Agaricomycetes</taxon>
        <taxon>Agaricomycetidae</taxon>
        <taxon>Agaricales</taxon>
        <taxon>Agaricineae</taxon>
        <taxon>Hydnangiaceae</taxon>
        <taxon>Laccaria</taxon>
    </lineage>
</organism>
<dbReference type="HOGENOM" id="CLU_999468_0_0_1"/>
<dbReference type="EMBL" id="KN838675">
    <property type="protein sequence ID" value="KIJ98171.1"/>
    <property type="molecule type" value="Genomic_DNA"/>
</dbReference>
<dbReference type="Proteomes" id="UP000054477">
    <property type="component" value="Unassembled WGS sequence"/>
</dbReference>
<dbReference type="STRING" id="1095629.A0A0C9XKQ4"/>
<evidence type="ECO:0000313" key="2">
    <source>
        <dbReference type="Proteomes" id="UP000054477"/>
    </source>
</evidence>
<dbReference type="OrthoDB" id="2941894at2759"/>
<reference evidence="2" key="2">
    <citation type="submission" date="2015-01" db="EMBL/GenBank/DDBJ databases">
        <title>Evolutionary Origins and Diversification of the Mycorrhizal Mutualists.</title>
        <authorList>
            <consortium name="DOE Joint Genome Institute"/>
            <consortium name="Mycorrhizal Genomics Consortium"/>
            <person name="Kohler A."/>
            <person name="Kuo A."/>
            <person name="Nagy L.G."/>
            <person name="Floudas D."/>
            <person name="Copeland A."/>
            <person name="Barry K.W."/>
            <person name="Cichocki N."/>
            <person name="Veneault-Fourrey C."/>
            <person name="LaButti K."/>
            <person name="Lindquist E.A."/>
            <person name="Lipzen A."/>
            <person name="Lundell T."/>
            <person name="Morin E."/>
            <person name="Murat C."/>
            <person name="Riley R."/>
            <person name="Ohm R."/>
            <person name="Sun H."/>
            <person name="Tunlid A."/>
            <person name="Henrissat B."/>
            <person name="Grigoriev I.V."/>
            <person name="Hibbett D.S."/>
            <person name="Martin F."/>
        </authorList>
    </citation>
    <scope>NUCLEOTIDE SEQUENCE [LARGE SCALE GENOMIC DNA]</scope>
    <source>
        <strain evidence="2">LaAM-08-1</strain>
    </source>
</reference>